<keyword evidence="3 6" id="KW-0658">Purine biosynthesis</keyword>
<comment type="catalytic activity">
    <reaction evidence="5 6">
        <text>N(1)-(5-phospho-beta-D-ribosyl)glycinamide + (6R)-10-formyltetrahydrofolate = N(2)-formyl-N(1)-(5-phospho-beta-D-ribosyl)glycinamide + (6S)-5,6,7,8-tetrahydrofolate + H(+)</text>
        <dbReference type="Rhea" id="RHEA:15053"/>
        <dbReference type="ChEBI" id="CHEBI:15378"/>
        <dbReference type="ChEBI" id="CHEBI:57453"/>
        <dbReference type="ChEBI" id="CHEBI:143788"/>
        <dbReference type="ChEBI" id="CHEBI:147286"/>
        <dbReference type="ChEBI" id="CHEBI:195366"/>
        <dbReference type="EC" id="2.1.2.2"/>
    </reaction>
</comment>
<protein>
    <recommendedName>
        <fullName evidence="6">Phosphoribosylglycinamide formyltransferase</fullName>
        <ecNumber evidence="6">2.1.2.2</ecNumber>
    </recommendedName>
    <alternativeName>
        <fullName evidence="6">5'-phosphoribosylglycinamide transformylase</fullName>
    </alternativeName>
    <alternativeName>
        <fullName evidence="6">GAR transformylase</fullName>
        <shortName evidence="6">GART</shortName>
    </alternativeName>
</protein>
<organism evidence="8 9">
    <name type="scientific">Pseudomonas fontis</name>
    <dbReference type="NCBI Taxonomy" id="2942633"/>
    <lineage>
        <taxon>Bacteria</taxon>
        <taxon>Pseudomonadati</taxon>
        <taxon>Pseudomonadota</taxon>
        <taxon>Gammaproteobacteria</taxon>
        <taxon>Pseudomonadales</taxon>
        <taxon>Pseudomonadaceae</taxon>
        <taxon>Pseudomonas</taxon>
    </lineage>
</organism>
<feature type="domain" description="Formyl transferase N-terminal" evidence="7">
    <location>
        <begin position="8"/>
        <end position="186"/>
    </location>
</feature>
<feature type="binding site" evidence="6">
    <location>
        <position position="111"/>
    </location>
    <ligand>
        <name>(6R)-10-formyltetrahydrofolate</name>
        <dbReference type="ChEBI" id="CHEBI:195366"/>
    </ligand>
</feature>
<feature type="active site" description="Proton donor" evidence="6">
    <location>
        <position position="113"/>
    </location>
</feature>
<dbReference type="HAMAP" id="MF_01930">
    <property type="entry name" value="PurN"/>
    <property type="match status" value="1"/>
</dbReference>
<dbReference type="Gene3D" id="3.40.50.170">
    <property type="entry name" value="Formyl transferase, N-terminal domain"/>
    <property type="match status" value="1"/>
</dbReference>
<evidence type="ECO:0000313" key="9">
    <source>
        <dbReference type="Proteomes" id="UP001148203"/>
    </source>
</evidence>
<keyword evidence="2 6" id="KW-0808">Transferase</keyword>
<dbReference type="Proteomes" id="UP001148203">
    <property type="component" value="Unassembled WGS sequence"/>
</dbReference>
<evidence type="ECO:0000259" key="7">
    <source>
        <dbReference type="Pfam" id="PF00551"/>
    </source>
</evidence>
<feature type="binding site" evidence="6">
    <location>
        <begin position="94"/>
        <end position="97"/>
    </location>
    <ligand>
        <name>(6R)-10-formyltetrahydrofolate</name>
        <dbReference type="ChEBI" id="CHEBI:195366"/>
    </ligand>
</feature>
<dbReference type="PANTHER" id="PTHR43369:SF2">
    <property type="entry name" value="PHOSPHORIBOSYLGLYCINAMIDE FORMYLTRANSFERASE"/>
    <property type="match status" value="1"/>
</dbReference>
<dbReference type="InterPro" id="IPR002376">
    <property type="entry name" value="Formyl_transf_N"/>
</dbReference>
<comment type="similarity">
    <text evidence="4 6">Belongs to the GART family.</text>
</comment>
<dbReference type="RefSeq" id="WP_273911007.1">
    <property type="nucleotide sequence ID" value="NZ_JAMDGX010000036.1"/>
</dbReference>
<evidence type="ECO:0000256" key="3">
    <source>
        <dbReference type="ARBA" id="ARBA00022755"/>
    </source>
</evidence>
<name>A0ABT5NTY8_9PSED</name>
<dbReference type="EC" id="2.1.2.2" evidence="6"/>
<dbReference type="PANTHER" id="PTHR43369">
    <property type="entry name" value="PHOSPHORIBOSYLGLYCINAMIDE FORMYLTRANSFERASE"/>
    <property type="match status" value="1"/>
</dbReference>
<comment type="function">
    <text evidence="6">Catalyzes the transfer of a formyl group from 10-formyltetrahydrofolate to 5-phospho-ribosyl-glycinamide (GAR), producing 5-phospho-ribosyl-N-formylglycinamide (FGAR) and tetrahydrofolate.</text>
</comment>
<dbReference type="NCBIfam" id="TIGR00639">
    <property type="entry name" value="PurN"/>
    <property type="match status" value="1"/>
</dbReference>
<dbReference type="InterPro" id="IPR001555">
    <property type="entry name" value="GART_AS"/>
</dbReference>
<evidence type="ECO:0000256" key="5">
    <source>
        <dbReference type="ARBA" id="ARBA00047664"/>
    </source>
</evidence>
<dbReference type="SUPFAM" id="SSF53328">
    <property type="entry name" value="Formyltransferase"/>
    <property type="match status" value="1"/>
</dbReference>
<comment type="pathway">
    <text evidence="1 6">Purine metabolism; IMP biosynthesis via de novo pathway; N(2)-formyl-N(1)-(5-phospho-D-ribosyl)glycinamide from N(1)-(5-phospho-D-ribosyl)glycinamide (10-formyl THF route): step 1/1.</text>
</comment>
<dbReference type="GO" id="GO:0004644">
    <property type="term" value="F:phosphoribosylglycinamide formyltransferase activity"/>
    <property type="evidence" value="ECO:0007669"/>
    <property type="project" value="UniProtKB-EC"/>
</dbReference>
<dbReference type="Pfam" id="PF00551">
    <property type="entry name" value="Formyl_trans_N"/>
    <property type="match status" value="1"/>
</dbReference>
<dbReference type="InterPro" id="IPR004607">
    <property type="entry name" value="GART"/>
</dbReference>
<evidence type="ECO:0000256" key="1">
    <source>
        <dbReference type="ARBA" id="ARBA00005054"/>
    </source>
</evidence>
<comment type="caution">
    <text evidence="8">The sequence shown here is derived from an EMBL/GenBank/DDBJ whole genome shotgun (WGS) entry which is preliminary data.</text>
</comment>
<feature type="site" description="Raises pKa of active site His" evidence="6">
    <location>
        <position position="149"/>
    </location>
</feature>
<dbReference type="CDD" id="cd08645">
    <property type="entry name" value="FMT_core_GART"/>
    <property type="match status" value="1"/>
</dbReference>
<dbReference type="PROSITE" id="PS00373">
    <property type="entry name" value="GART"/>
    <property type="match status" value="1"/>
</dbReference>
<feature type="binding site" evidence="6">
    <location>
        <position position="69"/>
    </location>
    <ligand>
        <name>(6R)-10-formyltetrahydrofolate</name>
        <dbReference type="ChEBI" id="CHEBI:195366"/>
    </ligand>
</feature>
<proteinExistence type="inferred from homology"/>
<dbReference type="InterPro" id="IPR036477">
    <property type="entry name" value="Formyl_transf_N_sf"/>
</dbReference>
<evidence type="ECO:0000256" key="4">
    <source>
        <dbReference type="ARBA" id="ARBA00038440"/>
    </source>
</evidence>
<sequence>MPSKPCDVVVLLSGTGSNLQALIDSVRAGDSPVRIRAVIANRADAYGLQRASAAGIDTAVLDHKAFDGREAFDTALVELIDSFQPQLVVLAGFMRILSAGFVRHYQGRLLNIHPSLLPKYKGLHTHQRALEAGDSEHGCSVHFVTEELDGGPLVVQAVIPVEVDDTPERLAQRVHQQEHQIYPLAVRWFAEGRLRLGEHGALLDGQPLAASGHLIRP</sequence>
<evidence type="ECO:0000256" key="2">
    <source>
        <dbReference type="ARBA" id="ARBA00022679"/>
    </source>
</evidence>
<evidence type="ECO:0000256" key="6">
    <source>
        <dbReference type="HAMAP-Rule" id="MF_01930"/>
    </source>
</evidence>
<feature type="binding site" evidence="6">
    <location>
        <begin position="16"/>
        <end position="18"/>
    </location>
    <ligand>
        <name>N(1)-(5-phospho-beta-D-ribosyl)glycinamide</name>
        <dbReference type="ChEBI" id="CHEBI:143788"/>
    </ligand>
</feature>
<keyword evidence="9" id="KW-1185">Reference proteome</keyword>
<reference evidence="8 9" key="1">
    <citation type="submission" date="2022-05" db="EMBL/GenBank/DDBJ databases">
        <title>Novel Pseudomonas spp. Isolated from a Rainbow Trout Aquaculture Facility.</title>
        <authorList>
            <person name="Testerman T."/>
            <person name="Graf J."/>
        </authorList>
    </citation>
    <scope>NUCLEOTIDE SEQUENCE [LARGE SCALE GENOMIC DNA]</scope>
    <source>
        <strain evidence="8 9">ID681</strain>
    </source>
</reference>
<evidence type="ECO:0000313" key="8">
    <source>
        <dbReference type="EMBL" id="MDD0991631.1"/>
    </source>
</evidence>
<gene>
    <name evidence="6 8" type="primary">purN</name>
    <name evidence="8" type="ORF">M5G11_13885</name>
</gene>
<accession>A0ABT5NTY8</accession>
<dbReference type="EMBL" id="JAMDGY010000032">
    <property type="protein sequence ID" value="MDD0991631.1"/>
    <property type="molecule type" value="Genomic_DNA"/>
</dbReference>